<evidence type="ECO:0000313" key="5">
    <source>
        <dbReference type="Proteomes" id="UP000192513"/>
    </source>
</evidence>
<dbReference type="PANTHER" id="PTHR43189">
    <property type="entry name" value="ZINC-TYPE ALCOHOL DEHYDROGENASE-LIKE PROTEIN C1198.01-RELATED"/>
    <property type="match status" value="1"/>
</dbReference>
<dbReference type="Pfam" id="PF00107">
    <property type="entry name" value="ADH_zinc_N"/>
    <property type="match status" value="1"/>
</dbReference>
<dbReference type="OrthoDB" id="9797931at2"/>
<comment type="caution">
    <text evidence="4">The sequence shown here is derived from an EMBL/GenBank/DDBJ whole genome shotgun (WGS) entry which is preliminary data.</text>
</comment>
<feature type="domain" description="Alcohol dehydrogenase-like N-terminal" evidence="3">
    <location>
        <begin position="23"/>
        <end position="105"/>
    </location>
</feature>
<dbReference type="InterPro" id="IPR013154">
    <property type="entry name" value="ADH-like_N"/>
</dbReference>
<sequence length="339" mass="34711">MRAAVLRHGAMTVVDDVPEPVPGPGQVLVEVKACGICGSDLQFAAHGPEMVAIAETIGGDAPFAKLAVDLSRDVYMGHEFCAQVLEYGPGTDGPKRGTIVTSMPALLSDSGIEPLVYSNTASCGFGERMLLAAPLLLPVPNGVAPTAAAVTEPVAVGVHSVSKAALRPGESALVLGCGGVGLAIIAVLRARGVESIVAADPSPLRRTIAISMGAHHAVDPAVRSPFDLVTPDVTFEAAGAPGVLDEAMCRAPSGSRILIAGVCMQADTLHMIYGASKELVMTFANGYSPEEFGEALRLIADGAIDVTPMVTAVVDLGEIGQSFVDLTDPGRQCKVLVAP</sequence>
<dbReference type="SUPFAM" id="SSF50129">
    <property type="entry name" value="GroES-like"/>
    <property type="match status" value="1"/>
</dbReference>
<proteinExistence type="predicted"/>
<dbReference type="Gene3D" id="3.90.180.10">
    <property type="entry name" value="Medium-chain alcohol dehydrogenases, catalytic domain"/>
    <property type="match status" value="1"/>
</dbReference>
<evidence type="ECO:0000259" key="2">
    <source>
        <dbReference type="Pfam" id="PF00107"/>
    </source>
</evidence>
<accession>A0A1X0IFF1</accession>
<evidence type="ECO:0000259" key="3">
    <source>
        <dbReference type="Pfam" id="PF08240"/>
    </source>
</evidence>
<keyword evidence="1" id="KW-0560">Oxidoreductase</keyword>
<organism evidence="4 5">
    <name type="scientific">Mycobacterium paraseoulense</name>
    <dbReference type="NCBI Taxonomy" id="590652"/>
    <lineage>
        <taxon>Bacteria</taxon>
        <taxon>Bacillati</taxon>
        <taxon>Actinomycetota</taxon>
        <taxon>Actinomycetes</taxon>
        <taxon>Mycobacteriales</taxon>
        <taxon>Mycobacteriaceae</taxon>
        <taxon>Mycobacterium</taxon>
    </lineage>
</organism>
<dbReference type="SUPFAM" id="SSF51735">
    <property type="entry name" value="NAD(P)-binding Rossmann-fold domains"/>
    <property type="match status" value="1"/>
</dbReference>
<dbReference type="Pfam" id="PF08240">
    <property type="entry name" value="ADH_N"/>
    <property type="match status" value="1"/>
</dbReference>
<evidence type="ECO:0000256" key="1">
    <source>
        <dbReference type="ARBA" id="ARBA00023002"/>
    </source>
</evidence>
<name>A0A1X0IFF1_9MYCO</name>
<dbReference type="PANTHER" id="PTHR43189:SF1">
    <property type="entry name" value="ZINC-TYPE ALCOHOL DEHYDROGENASE-LIKE PROTEIN C1198.01"/>
    <property type="match status" value="1"/>
</dbReference>
<feature type="domain" description="Alcohol dehydrogenase-like C-terminal" evidence="2">
    <location>
        <begin position="179"/>
        <end position="300"/>
    </location>
</feature>
<keyword evidence="5" id="KW-1185">Reference proteome</keyword>
<dbReference type="GO" id="GO:0016491">
    <property type="term" value="F:oxidoreductase activity"/>
    <property type="evidence" value="ECO:0007669"/>
    <property type="project" value="UniProtKB-KW"/>
</dbReference>
<dbReference type="EMBL" id="MVIE01000004">
    <property type="protein sequence ID" value="ORB45582.1"/>
    <property type="molecule type" value="Genomic_DNA"/>
</dbReference>
<reference evidence="4 5" key="1">
    <citation type="submission" date="2017-02" db="EMBL/GenBank/DDBJ databases">
        <title>The new phylogeny of genus Mycobacterium.</title>
        <authorList>
            <person name="Tortoli E."/>
            <person name="Trovato A."/>
            <person name="Cirillo D.M."/>
        </authorList>
    </citation>
    <scope>NUCLEOTIDE SEQUENCE [LARGE SCALE GENOMIC DNA]</scope>
    <source>
        <strain evidence="4 5">DSM 45000</strain>
    </source>
</reference>
<dbReference type="STRING" id="590652.BST39_04150"/>
<gene>
    <name evidence="4" type="ORF">BST39_04150</name>
</gene>
<dbReference type="InterPro" id="IPR013149">
    <property type="entry name" value="ADH-like_C"/>
</dbReference>
<dbReference type="InterPro" id="IPR011032">
    <property type="entry name" value="GroES-like_sf"/>
</dbReference>
<dbReference type="RefSeq" id="WP_083169642.1">
    <property type="nucleotide sequence ID" value="NZ_AP022619.1"/>
</dbReference>
<dbReference type="AlphaFoldDB" id="A0A1X0IFF1"/>
<dbReference type="InterPro" id="IPR036291">
    <property type="entry name" value="NAD(P)-bd_dom_sf"/>
</dbReference>
<dbReference type="Gene3D" id="3.40.50.720">
    <property type="entry name" value="NAD(P)-binding Rossmann-like Domain"/>
    <property type="match status" value="1"/>
</dbReference>
<dbReference type="Proteomes" id="UP000192513">
    <property type="component" value="Unassembled WGS sequence"/>
</dbReference>
<evidence type="ECO:0000313" key="4">
    <source>
        <dbReference type="EMBL" id="ORB45582.1"/>
    </source>
</evidence>
<protein>
    <submittedName>
        <fullName evidence="4">Alcohol dehydrogenase</fullName>
    </submittedName>
</protein>